<evidence type="ECO:0000313" key="2">
    <source>
        <dbReference type="EMBL" id="ACL19885.1"/>
    </source>
</evidence>
<gene>
    <name evidence="2" type="ordered locus">Dhaf_1844</name>
</gene>
<feature type="domain" description="PucR C-terminal helix-turn-helix" evidence="1">
    <location>
        <begin position="87"/>
        <end position="146"/>
    </location>
</feature>
<dbReference type="PANTHER" id="PTHR33744">
    <property type="entry name" value="CARBOHYDRATE DIACID REGULATOR"/>
    <property type="match status" value="1"/>
</dbReference>
<dbReference type="Gene3D" id="1.10.10.2840">
    <property type="entry name" value="PucR C-terminal helix-turn-helix domain"/>
    <property type="match status" value="1"/>
</dbReference>
<accession>B8FQJ5</accession>
<organism evidence="2 3">
    <name type="scientific">Desulfitobacterium hafniense (strain DSM 10664 / DCB-2)</name>
    <dbReference type="NCBI Taxonomy" id="272564"/>
    <lineage>
        <taxon>Bacteria</taxon>
        <taxon>Bacillati</taxon>
        <taxon>Bacillota</taxon>
        <taxon>Clostridia</taxon>
        <taxon>Eubacteriales</taxon>
        <taxon>Desulfitobacteriaceae</taxon>
        <taxon>Desulfitobacterium</taxon>
    </lineage>
</organism>
<sequence>MSKLGLHCGCSHIFDRFSELRYYYIQSKAALYEGEKGSPENILWNFGDYYFADLIGALDNSTSLKSLCHPNILRVHEHDNIYGTDFVRCLRTYIFNGCNIAQTGKELFMHRNTHAYRLEKIAETIAMDVQQLPENQRMQLWFSCRISCVL</sequence>
<evidence type="ECO:0000259" key="1">
    <source>
        <dbReference type="Pfam" id="PF13556"/>
    </source>
</evidence>
<proteinExistence type="predicted"/>
<dbReference type="InterPro" id="IPR025736">
    <property type="entry name" value="PucR_C-HTH_dom"/>
</dbReference>
<dbReference type="Proteomes" id="UP000007726">
    <property type="component" value="Chromosome"/>
</dbReference>
<dbReference type="HOGENOM" id="CLU_1737595_0_0_9"/>
<dbReference type="RefSeq" id="WP_015943697.1">
    <property type="nucleotide sequence ID" value="NC_011830.1"/>
</dbReference>
<protein>
    <submittedName>
        <fullName evidence="2">Putative transcriptional regulator, PucR family</fullName>
    </submittedName>
</protein>
<dbReference type="AlphaFoldDB" id="B8FQJ5"/>
<dbReference type="Pfam" id="PF13556">
    <property type="entry name" value="HTH_30"/>
    <property type="match status" value="1"/>
</dbReference>
<dbReference type="EMBL" id="CP001336">
    <property type="protein sequence ID" value="ACL19885.1"/>
    <property type="molecule type" value="Genomic_DNA"/>
</dbReference>
<dbReference type="KEGG" id="dhd:Dhaf_1844"/>
<reference evidence="2 3" key="1">
    <citation type="journal article" date="2012" name="BMC Microbiol.">
        <title>Genome sequence of Desulfitobacterium hafniense DCB-2, a Gram-positive anaerobe capable of dehalogenation and metal reduction.</title>
        <authorList>
            <person name="Kim S.H."/>
            <person name="Harzman C."/>
            <person name="Davis J.K."/>
            <person name="Hutcheson R."/>
            <person name="Broderick J.B."/>
            <person name="Marsh T.L."/>
            <person name="Tiedje J.M."/>
        </authorList>
    </citation>
    <scope>NUCLEOTIDE SEQUENCE [LARGE SCALE GENOMIC DNA]</scope>
    <source>
        <strain evidence="3">DSM 10664 / DCB-2</strain>
    </source>
</reference>
<evidence type="ECO:0000313" key="3">
    <source>
        <dbReference type="Proteomes" id="UP000007726"/>
    </source>
</evidence>
<dbReference type="InterPro" id="IPR051448">
    <property type="entry name" value="CdaR-like_regulators"/>
</dbReference>
<name>B8FQJ5_DESHD</name>
<dbReference type="InterPro" id="IPR042070">
    <property type="entry name" value="PucR_C-HTH_sf"/>
</dbReference>